<sequence length="65" mass="6362">MSPLCLALGLATLCAAAAGFHQAYATATARELADEPGRGARLGILIHGSAGLLAAGAALFLEALA</sequence>
<protein>
    <submittedName>
        <fullName evidence="3">Uncharacterized protein</fullName>
    </submittedName>
</protein>
<dbReference type="RefSeq" id="WP_097068899.1">
    <property type="nucleotide sequence ID" value="NZ_OBMT01000002.1"/>
</dbReference>
<accession>A0A285RVF6</accession>
<gene>
    <name evidence="3" type="ORF">SAMN05877831_1022</name>
</gene>
<feature type="chain" id="PRO_5012583410" evidence="2">
    <location>
        <begin position="18"/>
        <end position="65"/>
    </location>
</feature>
<reference evidence="4" key="1">
    <citation type="submission" date="2017-08" db="EMBL/GenBank/DDBJ databases">
        <authorList>
            <person name="Varghese N."/>
            <person name="Submissions S."/>
        </authorList>
    </citation>
    <scope>NUCLEOTIDE SEQUENCE [LARGE SCALE GENOMIC DNA]</scope>
    <source>
        <strain evidence="4">JA276</strain>
    </source>
</reference>
<feature type="signal peptide" evidence="2">
    <location>
        <begin position="1"/>
        <end position="17"/>
    </location>
</feature>
<evidence type="ECO:0000256" key="1">
    <source>
        <dbReference type="SAM" id="Phobius"/>
    </source>
</evidence>
<name>A0A285RVF6_9RHOB</name>
<keyword evidence="2" id="KW-0732">Signal</keyword>
<dbReference type="EMBL" id="OBMT01000002">
    <property type="protein sequence ID" value="SOB98520.1"/>
    <property type="molecule type" value="Genomic_DNA"/>
</dbReference>
<keyword evidence="1" id="KW-0472">Membrane</keyword>
<evidence type="ECO:0000256" key="2">
    <source>
        <dbReference type="SAM" id="SignalP"/>
    </source>
</evidence>
<keyword evidence="1" id="KW-1133">Transmembrane helix</keyword>
<keyword evidence="1" id="KW-0812">Transmembrane</keyword>
<organism evidence="3 4">
    <name type="scientific">Rhodobacter maris</name>
    <dbReference type="NCBI Taxonomy" id="446682"/>
    <lineage>
        <taxon>Bacteria</taxon>
        <taxon>Pseudomonadati</taxon>
        <taxon>Pseudomonadota</taxon>
        <taxon>Alphaproteobacteria</taxon>
        <taxon>Rhodobacterales</taxon>
        <taxon>Rhodobacter group</taxon>
        <taxon>Rhodobacter</taxon>
    </lineage>
</organism>
<dbReference type="Proteomes" id="UP000219111">
    <property type="component" value="Unassembled WGS sequence"/>
</dbReference>
<feature type="transmembrane region" description="Helical" evidence="1">
    <location>
        <begin position="41"/>
        <end position="61"/>
    </location>
</feature>
<evidence type="ECO:0000313" key="4">
    <source>
        <dbReference type="Proteomes" id="UP000219111"/>
    </source>
</evidence>
<proteinExistence type="predicted"/>
<keyword evidence="4" id="KW-1185">Reference proteome</keyword>
<dbReference type="AlphaFoldDB" id="A0A285RVF6"/>
<evidence type="ECO:0000313" key="3">
    <source>
        <dbReference type="EMBL" id="SOB98520.1"/>
    </source>
</evidence>